<dbReference type="Gene3D" id="1.20.950.20">
    <property type="entry name" value="Transmembrane di-heme cytochromes, Chain C"/>
    <property type="match status" value="1"/>
</dbReference>
<evidence type="ECO:0000256" key="2">
    <source>
        <dbReference type="ARBA" id="ARBA00004651"/>
    </source>
</evidence>
<dbReference type="GO" id="GO:0009055">
    <property type="term" value="F:electron transfer activity"/>
    <property type="evidence" value="ECO:0007669"/>
    <property type="project" value="InterPro"/>
</dbReference>
<dbReference type="GO" id="GO:0020037">
    <property type="term" value="F:heme binding"/>
    <property type="evidence" value="ECO:0007669"/>
    <property type="project" value="TreeGrafter"/>
</dbReference>
<evidence type="ECO:0000256" key="3">
    <source>
        <dbReference type="ARBA" id="ARBA00022448"/>
    </source>
</evidence>
<evidence type="ECO:0000256" key="11">
    <source>
        <dbReference type="ARBA" id="ARBA00023136"/>
    </source>
</evidence>
<feature type="transmembrane region" description="Helical" evidence="13">
    <location>
        <begin position="40"/>
        <end position="61"/>
    </location>
</feature>
<evidence type="ECO:0000313" key="15">
    <source>
        <dbReference type="EMBL" id="OYQ25742.1"/>
    </source>
</evidence>
<dbReference type="SUPFAM" id="SSF81342">
    <property type="entry name" value="Transmembrane di-heme cytochromes"/>
    <property type="match status" value="1"/>
</dbReference>
<evidence type="ECO:0000256" key="10">
    <source>
        <dbReference type="ARBA" id="ARBA00023004"/>
    </source>
</evidence>
<evidence type="ECO:0000313" key="16">
    <source>
        <dbReference type="Proteomes" id="UP000216991"/>
    </source>
</evidence>
<dbReference type="RefSeq" id="WP_094474691.1">
    <property type="nucleotide sequence ID" value="NZ_NOXT01000121.1"/>
</dbReference>
<name>A0A255Y934_9SPHN</name>
<comment type="caution">
    <text evidence="15">The sequence shown here is derived from an EMBL/GenBank/DDBJ whole genome shotgun (WGS) entry which is preliminary data.</text>
</comment>
<evidence type="ECO:0000256" key="5">
    <source>
        <dbReference type="ARBA" id="ARBA00022617"/>
    </source>
</evidence>
<dbReference type="OrthoDB" id="1247465at2"/>
<organism evidence="15 16">
    <name type="scientific">Sandarakinorhabdus cyanobacteriorum</name>
    <dbReference type="NCBI Taxonomy" id="1981098"/>
    <lineage>
        <taxon>Bacteria</taxon>
        <taxon>Pseudomonadati</taxon>
        <taxon>Pseudomonadota</taxon>
        <taxon>Alphaproteobacteria</taxon>
        <taxon>Sphingomonadales</taxon>
        <taxon>Sphingosinicellaceae</taxon>
        <taxon>Sandarakinorhabdus</taxon>
    </lineage>
</organism>
<evidence type="ECO:0000256" key="6">
    <source>
        <dbReference type="ARBA" id="ARBA00022692"/>
    </source>
</evidence>
<accession>A0A255Y934</accession>
<feature type="transmembrane region" description="Helical" evidence="13">
    <location>
        <begin position="82"/>
        <end position="106"/>
    </location>
</feature>
<keyword evidence="11 13" id="KW-0472">Membrane</keyword>
<dbReference type="GO" id="GO:0046872">
    <property type="term" value="F:metal ion binding"/>
    <property type="evidence" value="ECO:0007669"/>
    <property type="project" value="UniProtKB-KW"/>
</dbReference>
<comment type="cofactor">
    <cofactor evidence="1">
        <name>heme b</name>
        <dbReference type="ChEBI" id="CHEBI:60344"/>
    </cofactor>
</comment>
<evidence type="ECO:0000256" key="4">
    <source>
        <dbReference type="ARBA" id="ARBA00022475"/>
    </source>
</evidence>
<dbReference type="InterPro" id="IPR011577">
    <property type="entry name" value="Cyt_b561_bac/Ni-Hgenase"/>
</dbReference>
<dbReference type="Pfam" id="PF01292">
    <property type="entry name" value="Ni_hydr_CYTB"/>
    <property type="match status" value="1"/>
</dbReference>
<evidence type="ECO:0000256" key="13">
    <source>
        <dbReference type="SAM" id="Phobius"/>
    </source>
</evidence>
<dbReference type="PANTHER" id="PTHR30529:SF1">
    <property type="entry name" value="CYTOCHROME B561 HOMOLOG 2"/>
    <property type="match status" value="1"/>
</dbReference>
<comment type="subcellular location">
    <subcellularLocation>
        <location evidence="2">Cell membrane</location>
        <topology evidence="2">Multi-pass membrane protein</topology>
    </subcellularLocation>
</comment>
<evidence type="ECO:0000256" key="9">
    <source>
        <dbReference type="ARBA" id="ARBA00022989"/>
    </source>
</evidence>
<gene>
    <name evidence="15" type="ORF">CHU93_13550</name>
</gene>
<dbReference type="InterPro" id="IPR016174">
    <property type="entry name" value="Di-haem_cyt_TM"/>
</dbReference>
<keyword evidence="6 13" id="KW-0812">Transmembrane</keyword>
<keyword evidence="7" id="KW-0479">Metal-binding</keyword>
<protein>
    <recommendedName>
        <fullName evidence="14">Cytochrome b561 bacterial/Ni-hydrogenase domain-containing protein</fullName>
    </recommendedName>
</protein>
<evidence type="ECO:0000256" key="1">
    <source>
        <dbReference type="ARBA" id="ARBA00001970"/>
    </source>
</evidence>
<feature type="transmembrane region" description="Helical" evidence="13">
    <location>
        <begin position="7"/>
        <end position="28"/>
    </location>
</feature>
<dbReference type="GO" id="GO:0005886">
    <property type="term" value="C:plasma membrane"/>
    <property type="evidence" value="ECO:0007669"/>
    <property type="project" value="UniProtKB-SubCell"/>
</dbReference>
<keyword evidence="4" id="KW-1003">Cell membrane</keyword>
<dbReference type="AlphaFoldDB" id="A0A255Y934"/>
<feature type="domain" description="Cytochrome b561 bacterial/Ni-hydrogenase" evidence="14">
    <location>
        <begin position="3"/>
        <end position="171"/>
    </location>
</feature>
<sequence>MSRYSKGAIILHWLMAVMIIGNLAGGFLHDFVPTEGGQRALVMGLHKSFGLTIIALTLLRIGWRVANPPPAFPHYFTGGERLLAKAAHGAFYLLMLAIPVSGWVMADRNTRPLSFFGALDVPKFGVDKSIADAAHELHETLGWVMLALLALHIIGLLKHLVLDRDNLLVRMGLGSSRA</sequence>
<evidence type="ECO:0000256" key="7">
    <source>
        <dbReference type="ARBA" id="ARBA00022723"/>
    </source>
</evidence>
<feature type="transmembrane region" description="Helical" evidence="13">
    <location>
        <begin position="141"/>
        <end position="161"/>
    </location>
</feature>
<keyword evidence="8" id="KW-0249">Electron transport</keyword>
<evidence type="ECO:0000256" key="12">
    <source>
        <dbReference type="ARBA" id="ARBA00037975"/>
    </source>
</evidence>
<proteinExistence type="inferred from homology"/>
<dbReference type="EMBL" id="NOXT01000121">
    <property type="protein sequence ID" value="OYQ25742.1"/>
    <property type="molecule type" value="Genomic_DNA"/>
</dbReference>
<reference evidence="15 16" key="1">
    <citation type="submission" date="2017-07" db="EMBL/GenBank/DDBJ databases">
        <title>Sandarakinorhabdus cyanobacteriorum sp. nov., a novel bacterium isolated from cyanobacterial aggregates in a eutrophic lake.</title>
        <authorList>
            <person name="Cai H."/>
        </authorList>
    </citation>
    <scope>NUCLEOTIDE SEQUENCE [LARGE SCALE GENOMIC DNA]</scope>
    <source>
        <strain evidence="15 16">TH057</strain>
    </source>
</reference>
<dbReference type="GO" id="GO:0022904">
    <property type="term" value="P:respiratory electron transport chain"/>
    <property type="evidence" value="ECO:0007669"/>
    <property type="project" value="InterPro"/>
</dbReference>
<dbReference type="InterPro" id="IPR052168">
    <property type="entry name" value="Cytochrome_b561_oxidase"/>
</dbReference>
<keyword evidence="5" id="KW-0349">Heme</keyword>
<dbReference type="PANTHER" id="PTHR30529">
    <property type="entry name" value="CYTOCHROME B561"/>
    <property type="match status" value="1"/>
</dbReference>
<keyword evidence="3" id="KW-0813">Transport</keyword>
<keyword evidence="16" id="KW-1185">Reference proteome</keyword>
<keyword evidence="10" id="KW-0408">Iron</keyword>
<comment type="similarity">
    <text evidence="12">Belongs to the cytochrome b561 family.</text>
</comment>
<dbReference type="Proteomes" id="UP000216991">
    <property type="component" value="Unassembled WGS sequence"/>
</dbReference>
<evidence type="ECO:0000259" key="14">
    <source>
        <dbReference type="Pfam" id="PF01292"/>
    </source>
</evidence>
<keyword evidence="9 13" id="KW-1133">Transmembrane helix</keyword>
<evidence type="ECO:0000256" key="8">
    <source>
        <dbReference type="ARBA" id="ARBA00022982"/>
    </source>
</evidence>